<feature type="compositionally biased region" description="Low complexity" evidence="6">
    <location>
        <begin position="194"/>
        <end position="213"/>
    </location>
</feature>
<sequence>MLSQQTSSWPDEFKRSFTPNNRDRFRKIDTVIQNPEGPSLLSGPIPAEQGYEYDTRAKSASYSSQNVARVHGSDARAIHRRATNGTGVPFLFEVQGTGLLSTQGTAAKPPRNHVSDNVRKIRHVMRESRQRQAVKEQNQSIPVKALWKSRQYDHVQSKVKQKLDEDTQRSLSRPQSARGNFLHAHENTGPQYLRSQSVSGSRRGSVASSIDLSSARRDDRDQADFVKINSHWAGSVPKVRKTQSEEVVEKVREKYNRDLEAYHKYQKGRTPDYIEKIKDRRAQEIYEERANAPDPDCPPGHVKIDNDRRLATLRQLELSRAELVTKLSHLPIRNDSLTLRRTKEELEKKIVELDEAIKIFAKPKVFLRMEE</sequence>
<evidence type="ECO:0000256" key="3">
    <source>
        <dbReference type="ARBA" id="ARBA00022490"/>
    </source>
</evidence>
<dbReference type="PANTHER" id="PTHR21490:SF2">
    <property type="entry name" value="ENKURIN DOMAIN-CONTAINING PROTEIN 1"/>
    <property type="match status" value="1"/>
</dbReference>
<organism evidence="8 11">
    <name type="scientific">Adineta ricciae</name>
    <name type="common">Rotifer</name>
    <dbReference type="NCBI Taxonomy" id="249248"/>
    <lineage>
        <taxon>Eukaryota</taxon>
        <taxon>Metazoa</taxon>
        <taxon>Spiralia</taxon>
        <taxon>Gnathifera</taxon>
        <taxon>Rotifera</taxon>
        <taxon>Eurotatoria</taxon>
        <taxon>Bdelloidea</taxon>
        <taxon>Adinetida</taxon>
        <taxon>Adinetidae</taxon>
        <taxon>Adineta</taxon>
    </lineage>
</organism>
<evidence type="ECO:0000256" key="6">
    <source>
        <dbReference type="SAM" id="MobiDB-lite"/>
    </source>
</evidence>
<dbReference type="OrthoDB" id="10264920at2759"/>
<accession>A0A813QEL7</accession>
<keyword evidence="4" id="KW-0206">Cytoskeleton</keyword>
<dbReference type="PANTHER" id="PTHR21490">
    <property type="entry name" value="ENKURIN-RELATED"/>
    <property type="match status" value="1"/>
</dbReference>
<dbReference type="Proteomes" id="UP000663852">
    <property type="component" value="Unassembled WGS sequence"/>
</dbReference>
<proteinExistence type="predicted"/>
<comment type="caution">
    <text evidence="8">The sequence shown here is derived from an EMBL/GenBank/DDBJ whole genome shotgun (WGS) entry which is preliminary data.</text>
</comment>
<dbReference type="GO" id="GO:0005929">
    <property type="term" value="C:cilium"/>
    <property type="evidence" value="ECO:0007669"/>
    <property type="project" value="UniProtKB-SubCell"/>
</dbReference>
<dbReference type="GO" id="GO:0005881">
    <property type="term" value="C:cytoplasmic microtubule"/>
    <property type="evidence" value="ECO:0007669"/>
    <property type="project" value="TreeGrafter"/>
</dbReference>
<feature type="compositionally biased region" description="Polar residues" evidence="6">
    <location>
        <begin position="169"/>
        <end position="178"/>
    </location>
</feature>
<evidence type="ECO:0000256" key="1">
    <source>
        <dbReference type="ARBA" id="ARBA00004138"/>
    </source>
</evidence>
<evidence type="ECO:0000259" key="7">
    <source>
        <dbReference type="PROSITE" id="PS51665"/>
    </source>
</evidence>
<dbReference type="PROSITE" id="PS51665">
    <property type="entry name" value="ENKURIN"/>
    <property type="match status" value="1"/>
</dbReference>
<evidence type="ECO:0000313" key="11">
    <source>
        <dbReference type="Proteomes" id="UP000663852"/>
    </source>
</evidence>
<dbReference type="Pfam" id="PF13864">
    <property type="entry name" value="Enkurin"/>
    <property type="match status" value="1"/>
</dbReference>
<evidence type="ECO:0000256" key="5">
    <source>
        <dbReference type="ARBA" id="ARBA00023273"/>
    </source>
</evidence>
<dbReference type="AlphaFoldDB" id="A0A813QEL7"/>
<name>A0A813QEL7_ADIRI</name>
<dbReference type="InterPro" id="IPR027012">
    <property type="entry name" value="Enkurin_dom"/>
</dbReference>
<dbReference type="EMBL" id="CAJNOJ010000007">
    <property type="protein sequence ID" value="CAF0765871.1"/>
    <property type="molecule type" value="Genomic_DNA"/>
</dbReference>
<feature type="compositionally biased region" description="Basic and acidic residues" evidence="6">
    <location>
        <begin position="158"/>
        <end position="168"/>
    </location>
</feature>
<evidence type="ECO:0000256" key="4">
    <source>
        <dbReference type="ARBA" id="ARBA00023212"/>
    </source>
</evidence>
<reference evidence="8" key="1">
    <citation type="submission" date="2021-02" db="EMBL/GenBank/DDBJ databases">
        <authorList>
            <person name="Nowell W R."/>
        </authorList>
    </citation>
    <scope>NUCLEOTIDE SEQUENCE</scope>
</reference>
<evidence type="ECO:0000313" key="9">
    <source>
        <dbReference type="EMBL" id="CAF1646936.1"/>
    </source>
</evidence>
<feature type="domain" description="Enkurin" evidence="7">
    <location>
        <begin position="276"/>
        <end position="368"/>
    </location>
</feature>
<feature type="region of interest" description="Disordered" evidence="6">
    <location>
        <begin position="1"/>
        <end position="25"/>
    </location>
</feature>
<protein>
    <recommendedName>
        <fullName evidence="7">Enkurin domain-containing protein</fullName>
    </recommendedName>
</protein>
<comment type="subcellular location">
    <subcellularLocation>
        <location evidence="1">Cell projection</location>
        <location evidence="1">Cilium</location>
    </subcellularLocation>
    <subcellularLocation>
        <location evidence="2">Cytoplasm</location>
        <location evidence="2">Cytoskeleton</location>
    </subcellularLocation>
</comment>
<keyword evidence="10" id="KW-1185">Reference proteome</keyword>
<gene>
    <name evidence="8" type="ORF">EDS130_LOCUS3044</name>
    <name evidence="9" type="ORF">XAT740_LOCUS54285</name>
</gene>
<dbReference type="Proteomes" id="UP000663828">
    <property type="component" value="Unassembled WGS sequence"/>
</dbReference>
<evidence type="ECO:0000256" key="2">
    <source>
        <dbReference type="ARBA" id="ARBA00004245"/>
    </source>
</evidence>
<feature type="region of interest" description="Disordered" evidence="6">
    <location>
        <begin position="158"/>
        <end position="219"/>
    </location>
</feature>
<evidence type="ECO:0000313" key="10">
    <source>
        <dbReference type="Proteomes" id="UP000663828"/>
    </source>
</evidence>
<evidence type="ECO:0000313" key="8">
    <source>
        <dbReference type="EMBL" id="CAF0765871.1"/>
    </source>
</evidence>
<keyword evidence="5" id="KW-0966">Cell projection</keyword>
<feature type="compositionally biased region" description="Basic and acidic residues" evidence="6">
    <location>
        <begin position="11"/>
        <end position="25"/>
    </location>
</feature>
<keyword evidence="3" id="KW-0963">Cytoplasm</keyword>
<dbReference type="EMBL" id="CAJNOR010009665">
    <property type="protein sequence ID" value="CAF1646936.1"/>
    <property type="molecule type" value="Genomic_DNA"/>
</dbReference>
<dbReference type="InterPro" id="IPR052102">
    <property type="entry name" value="Enkurin_domain-protein"/>
</dbReference>